<dbReference type="RefSeq" id="WP_071977677.1">
    <property type="nucleotide sequence ID" value="NZ_CP065424.1"/>
</dbReference>
<accession>A0A8E2I4E0</accession>
<dbReference type="InterPro" id="IPR029016">
    <property type="entry name" value="GAF-like_dom_sf"/>
</dbReference>
<dbReference type="Gene3D" id="1.10.10.2840">
    <property type="entry name" value="PucR C-terminal helix-turn-helix domain"/>
    <property type="match status" value="1"/>
</dbReference>
<evidence type="ECO:0000259" key="3">
    <source>
        <dbReference type="Pfam" id="PF17853"/>
    </source>
</evidence>
<dbReference type="PANTHER" id="PTHR33744:SF1">
    <property type="entry name" value="DNA-BINDING TRANSCRIPTIONAL ACTIVATOR ADER"/>
    <property type="match status" value="1"/>
</dbReference>
<protein>
    <recommendedName>
        <fullName evidence="6">PucR family transcriptional regulator</fullName>
    </recommendedName>
</protein>
<dbReference type="EMBL" id="MTLA01000365">
    <property type="protein sequence ID" value="OOP66132.1"/>
    <property type="molecule type" value="Genomic_DNA"/>
</dbReference>
<organism evidence="4 5">
    <name type="scientific">Heyndrickxia oleronia</name>
    <dbReference type="NCBI Taxonomy" id="38875"/>
    <lineage>
        <taxon>Bacteria</taxon>
        <taxon>Bacillati</taxon>
        <taxon>Bacillota</taxon>
        <taxon>Bacilli</taxon>
        <taxon>Bacillales</taxon>
        <taxon>Bacillaceae</taxon>
        <taxon>Heyndrickxia</taxon>
    </lineage>
</organism>
<dbReference type="AlphaFoldDB" id="A0A8E2I4E0"/>
<dbReference type="InterPro" id="IPR051448">
    <property type="entry name" value="CdaR-like_regulators"/>
</dbReference>
<gene>
    <name evidence="4" type="ORF">BWZ43_22600</name>
</gene>
<evidence type="ECO:0000313" key="4">
    <source>
        <dbReference type="EMBL" id="OOP66132.1"/>
    </source>
</evidence>
<dbReference type="Pfam" id="PF13556">
    <property type="entry name" value="HTH_30"/>
    <property type="match status" value="1"/>
</dbReference>
<dbReference type="PANTHER" id="PTHR33744">
    <property type="entry name" value="CARBOHYDRATE DIACID REGULATOR"/>
    <property type="match status" value="1"/>
</dbReference>
<dbReference type="Proteomes" id="UP000189761">
    <property type="component" value="Unassembled WGS sequence"/>
</dbReference>
<reference evidence="4 5" key="1">
    <citation type="submission" date="2017-01" db="EMBL/GenBank/DDBJ databases">
        <title>Draft genome sequence of Bacillus oleronius.</title>
        <authorList>
            <person name="Allam M."/>
        </authorList>
    </citation>
    <scope>NUCLEOTIDE SEQUENCE [LARGE SCALE GENOMIC DNA]</scope>
    <source>
        <strain evidence="4 5">DSM 9356</strain>
    </source>
</reference>
<evidence type="ECO:0000259" key="2">
    <source>
        <dbReference type="Pfam" id="PF13556"/>
    </source>
</evidence>
<dbReference type="InterPro" id="IPR041522">
    <property type="entry name" value="CdaR_GGDEF"/>
</dbReference>
<feature type="domain" description="PucR C-terminal helix-turn-helix" evidence="2">
    <location>
        <begin position="346"/>
        <end position="404"/>
    </location>
</feature>
<name>A0A8E2I4E0_9BACI</name>
<evidence type="ECO:0000313" key="5">
    <source>
        <dbReference type="Proteomes" id="UP000189761"/>
    </source>
</evidence>
<dbReference type="SUPFAM" id="SSF46689">
    <property type="entry name" value="Homeodomain-like"/>
    <property type="match status" value="1"/>
</dbReference>
<evidence type="ECO:0008006" key="6">
    <source>
        <dbReference type="Google" id="ProtNLM"/>
    </source>
</evidence>
<proteinExistence type="inferred from homology"/>
<comment type="similarity">
    <text evidence="1">Belongs to the CdaR family.</text>
</comment>
<dbReference type="InterPro" id="IPR009057">
    <property type="entry name" value="Homeodomain-like_sf"/>
</dbReference>
<dbReference type="Gene3D" id="3.30.450.40">
    <property type="match status" value="1"/>
</dbReference>
<evidence type="ECO:0000256" key="1">
    <source>
        <dbReference type="ARBA" id="ARBA00006754"/>
    </source>
</evidence>
<keyword evidence="5" id="KW-1185">Reference proteome</keyword>
<dbReference type="Pfam" id="PF17853">
    <property type="entry name" value="GGDEF_2"/>
    <property type="match status" value="1"/>
</dbReference>
<sequence length="412" mass="48163">MNHSPFLNDDFDSLEGLADKIGEMLNCPITIEDSNHRIIAYSKHEENVDAARIATIVRRRVPENVINTLWKNGVMPKLFESDEPVVIPAIEKVGLGNRIAVSVRKNNEVLGFIWAQTDDEKFGEEKLLLLKEAAKIVKNQLLQHQLKRRKVEEDNQDFFWKLLTGHINKLNDIKREADRFGMKLDGSLAVVIIEFDKEVNQKIEKHSYYLTETLQNVQVVCRVFDENQLIQLIRLDSNEATIKDLKHFIYNFIERINERLQIGKVKGACGLIYQSPQQINKSYQEALKVLELKEQFPQELQNTYSYQELGIYQFLNDLYHIRTKEQYKNSAIEKLKEYDHKHQSNLLKTMKAYLECDNNVQEAAKVLHVHTNTLNYRLKRITEIADMDLKDPNQKITFYLDLKIEEMKSGDL</sequence>
<dbReference type="InterPro" id="IPR025736">
    <property type="entry name" value="PucR_C-HTH_dom"/>
</dbReference>
<feature type="domain" description="CdaR GGDEF-like" evidence="3">
    <location>
        <begin position="170"/>
        <end position="292"/>
    </location>
</feature>
<comment type="caution">
    <text evidence="4">The sequence shown here is derived from an EMBL/GenBank/DDBJ whole genome shotgun (WGS) entry which is preliminary data.</text>
</comment>
<dbReference type="InterPro" id="IPR042070">
    <property type="entry name" value="PucR_C-HTH_sf"/>
</dbReference>